<keyword evidence="2" id="KW-1185">Reference proteome</keyword>
<gene>
    <name evidence="1" type="ORF">HOLleu_21118</name>
</gene>
<evidence type="ECO:0000313" key="2">
    <source>
        <dbReference type="Proteomes" id="UP001152320"/>
    </source>
</evidence>
<accession>A0A9Q1H3T5</accession>
<evidence type="ECO:0000313" key="1">
    <source>
        <dbReference type="EMBL" id="KAJ8034332.1"/>
    </source>
</evidence>
<dbReference type="Proteomes" id="UP001152320">
    <property type="component" value="Chromosome 10"/>
</dbReference>
<sequence>MAKTCNFRGFLDEALRDSYILGLNDENPQKRLLGEDDSLSPEKAFKLAVGMETAKLNYRSGAERQFCKHGISGREMLHVW</sequence>
<dbReference type="EMBL" id="JAIZAY010000010">
    <property type="protein sequence ID" value="KAJ8034332.1"/>
    <property type="molecule type" value="Genomic_DNA"/>
</dbReference>
<organism evidence="1 2">
    <name type="scientific">Holothuria leucospilota</name>
    <name type="common">Black long sea cucumber</name>
    <name type="synonym">Mertensiothuria leucospilota</name>
    <dbReference type="NCBI Taxonomy" id="206669"/>
    <lineage>
        <taxon>Eukaryota</taxon>
        <taxon>Metazoa</taxon>
        <taxon>Echinodermata</taxon>
        <taxon>Eleutherozoa</taxon>
        <taxon>Echinozoa</taxon>
        <taxon>Holothuroidea</taxon>
        <taxon>Aspidochirotacea</taxon>
        <taxon>Aspidochirotida</taxon>
        <taxon>Holothuriidae</taxon>
        <taxon>Holothuria</taxon>
    </lineage>
</organism>
<proteinExistence type="predicted"/>
<protein>
    <submittedName>
        <fullName evidence="1">Uncharacterized protein</fullName>
    </submittedName>
</protein>
<reference evidence="1" key="1">
    <citation type="submission" date="2021-10" db="EMBL/GenBank/DDBJ databases">
        <title>Tropical sea cucumber genome reveals ecological adaptation and Cuvierian tubules defense mechanism.</title>
        <authorList>
            <person name="Chen T."/>
        </authorList>
    </citation>
    <scope>NUCLEOTIDE SEQUENCE</scope>
    <source>
        <strain evidence="1">Nanhai2018</strain>
        <tissue evidence="1">Muscle</tissue>
    </source>
</reference>
<dbReference type="AlphaFoldDB" id="A0A9Q1H3T5"/>
<name>A0A9Q1H3T5_HOLLE</name>
<dbReference type="OrthoDB" id="6496131at2759"/>
<comment type="caution">
    <text evidence="1">The sequence shown here is derived from an EMBL/GenBank/DDBJ whole genome shotgun (WGS) entry which is preliminary data.</text>
</comment>